<reference evidence="2 3" key="1">
    <citation type="submission" date="2023-11" db="EMBL/GenBank/DDBJ databases">
        <title>Peredibacter starrii A3.12.</title>
        <authorList>
            <person name="Mitchell R.J."/>
        </authorList>
    </citation>
    <scope>NUCLEOTIDE SEQUENCE [LARGE SCALE GENOMIC DNA]</scope>
    <source>
        <strain evidence="2 3">A3.12</strain>
    </source>
</reference>
<dbReference type="KEGG" id="psti:SOO65_18000"/>
<protein>
    <recommendedName>
        <fullName evidence="4">Outer membrane lipoprotein carrier protein LolA</fullName>
    </recommendedName>
</protein>
<name>A0AAX4HN19_9BACT</name>
<dbReference type="Proteomes" id="UP001324634">
    <property type="component" value="Chromosome"/>
</dbReference>
<proteinExistence type="predicted"/>
<feature type="chain" id="PRO_5043612652" description="Outer membrane lipoprotein carrier protein LolA" evidence="1">
    <location>
        <begin position="18"/>
        <end position="224"/>
    </location>
</feature>
<evidence type="ECO:0008006" key="4">
    <source>
        <dbReference type="Google" id="ProtNLM"/>
    </source>
</evidence>
<organism evidence="2 3">
    <name type="scientific">Peredibacter starrii</name>
    <dbReference type="NCBI Taxonomy" id="28202"/>
    <lineage>
        <taxon>Bacteria</taxon>
        <taxon>Pseudomonadati</taxon>
        <taxon>Bdellovibrionota</taxon>
        <taxon>Bacteriovoracia</taxon>
        <taxon>Bacteriovoracales</taxon>
        <taxon>Bacteriovoracaceae</taxon>
        <taxon>Peredibacter</taxon>
    </lineage>
</organism>
<evidence type="ECO:0000313" key="3">
    <source>
        <dbReference type="Proteomes" id="UP001324634"/>
    </source>
</evidence>
<feature type="signal peptide" evidence="1">
    <location>
        <begin position="1"/>
        <end position="17"/>
    </location>
</feature>
<gene>
    <name evidence="2" type="ORF">SOO65_18000</name>
</gene>
<dbReference type="AlphaFoldDB" id="A0AAX4HN19"/>
<keyword evidence="3" id="KW-1185">Reference proteome</keyword>
<dbReference type="RefSeq" id="WP_321393657.1">
    <property type="nucleotide sequence ID" value="NZ_CP139487.1"/>
</dbReference>
<evidence type="ECO:0000256" key="1">
    <source>
        <dbReference type="SAM" id="SignalP"/>
    </source>
</evidence>
<evidence type="ECO:0000313" key="2">
    <source>
        <dbReference type="EMBL" id="WPU64590.1"/>
    </source>
</evidence>
<sequence length="224" mass="24307">MKFLILSSLLVSTTTFAQSIDVKAFKTLLTQKQAVLEKATPGMSKKVVTTAKVETEAGACEYSQTAIQTILRIEGAKMIVHSKESLTLVPSSGCINAGYENYDETVVFYAEKPSLAADLATLDASAANIKSLVKSGEQVTLLMDVELADEEGHTAKESMTFKYDLTKPSFRNLVLTEGEGFKTVVTDEKDVDLNTVDLRNVTFCANDDADSSDCVQGDFSDILF</sequence>
<accession>A0AAX4HN19</accession>
<keyword evidence="1" id="KW-0732">Signal</keyword>
<dbReference type="EMBL" id="CP139487">
    <property type="protein sequence ID" value="WPU64590.1"/>
    <property type="molecule type" value="Genomic_DNA"/>
</dbReference>